<feature type="region of interest" description="Disordered" evidence="2">
    <location>
        <begin position="1"/>
        <end position="21"/>
    </location>
</feature>
<dbReference type="EMBL" id="JAACJN010000023">
    <property type="protein sequence ID" value="KAF5389169.1"/>
    <property type="molecule type" value="Genomic_DNA"/>
</dbReference>
<dbReference type="GO" id="GO:0030490">
    <property type="term" value="P:maturation of SSU-rRNA"/>
    <property type="evidence" value="ECO:0007669"/>
    <property type="project" value="TreeGrafter"/>
</dbReference>
<evidence type="ECO:0000259" key="3">
    <source>
        <dbReference type="Pfam" id="PF09073"/>
    </source>
</evidence>
<organism evidence="4 5">
    <name type="scientific">Collybiopsis confluens</name>
    <dbReference type="NCBI Taxonomy" id="2823264"/>
    <lineage>
        <taxon>Eukaryota</taxon>
        <taxon>Fungi</taxon>
        <taxon>Dikarya</taxon>
        <taxon>Basidiomycota</taxon>
        <taxon>Agaricomycotina</taxon>
        <taxon>Agaricomycetes</taxon>
        <taxon>Agaricomycetidae</taxon>
        <taxon>Agaricales</taxon>
        <taxon>Marasmiineae</taxon>
        <taxon>Omphalotaceae</taxon>
        <taxon>Collybiopsis</taxon>
    </lineage>
</organism>
<sequence length="403" mass="44741">MKDGLQQRGVKRKRFEAPKTKDLGAKVAGKLHHDLKEVRKAAKKAKTFETQKLVKKLKGLRLNSDPNIAECELQLEELKRISHEAVANTALRSKLTKDKVLSDHETMQSALSKQLADNLLEPVRGGTAAAKIQSRLLSSKILAQEVAAVVEDLRSVVHPFTTDSQDGDVSADLDESMPERPKKLKKLNMKDIPEDEDFEMDLGVDGEEDEDDAASPTMMPMNGNLGLLETMRRNQIMDAPKVSARSGTSQPAASQSTFLPSLSTGFIRGSDSDWSDNDDQAAEIGQRKNRRGQRARRVIWEKKYGKNANHKKKEAALAEADRGRTRWPSGTRSADRPLNKGITQKPPGGELAAHWKPQRVQQPAPVAKQETRPLHPSWEAKKRLSEKQNAAILPPAGRKIKFS</sequence>
<dbReference type="OrthoDB" id="3364872at2759"/>
<reference evidence="4 5" key="1">
    <citation type="journal article" date="2020" name="ISME J.">
        <title>Uncovering the hidden diversity of litter-decomposition mechanisms in mushroom-forming fungi.</title>
        <authorList>
            <person name="Floudas D."/>
            <person name="Bentzer J."/>
            <person name="Ahren D."/>
            <person name="Johansson T."/>
            <person name="Persson P."/>
            <person name="Tunlid A."/>
        </authorList>
    </citation>
    <scope>NUCLEOTIDE SEQUENCE [LARGE SCALE GENOMIC DNA]</scope>
    <source>
        <strain evidence="4 5">CBS 406.79</strain>
    </source>
</reference>
<dbReference type="PANTHER" id="PTHR23325">
    <property type="entry name" value="SERUM RESPONSE FACTOR-BINDING"/>
    <property type="match status" value="1"/>
</dbReference>
<feature type="compositionally biased region" description="Basic and acidic residues" evidence="2">
    <location>
        <begin position="369"/>
        <end position="386"/>
    </location>
</feature>
<protein>
    <recommendedName>
        <fullName evidence="3">Bud22 domain-containing protein</fullName>
    </recommendedName>
</protein>
<accession>A0A8H5MCT4</accession>
<feature type="region of interest" description="Disordered" evidence="2">
    <location>
        <begin position="240"/>
        <end position="403"/>
    </location>
</feature>
<evidence type="ECO:0000256" key="1">
    <source>
        <dbReference type="ARBA" id="ARBA00023054"/>
    </source>
</evidence>
<keyword evidence="5" id="KW-1185">Reference proteome</keyword>
<dbReference type="InterPro" id="IPR015158">
    <property type="entry name" value="Bud22_dom"/>
</dbReference>
<dbReference type="AlphaFoldDB" id="A0A8H5MCT4"/>
<dbReference type="Proteomes" id="UP000518752">
    <property type="component" value="Unassembled WGS sequence"/>
</dbReference>
<proteinExistence type="predicted"/>
<feature type="compositionally biased region" description="Basic and acidic residues" evidence="2">
    <location>
        <begin position="314"/>
        <end position="324"/>
    </location>
</feature>
<feature type="domain" description="Bud22" evidence="3">
    <location>
        <begin position="207"/>
        <end position="402"/>
    </location>
</feature>
<gene>
    <name evidence="4" type="ORF">D9757_003528</name>
</gene>
<dbReference type="PANTHER" id="PTHR23325:SF1">
    <property type="entry name" value="SERUM RESPONSE FACTOR-BINDING PROTEIN 1"/>
    <property type="match status" value="1"/>
</dbReference>
<feature type="compositionally biased region" description="Polar residues" evidence="2">
    <location>
        <begin position="245"/>
        <end position="264"/>
    </location>
</feature>
<dbReference type="GO" id="GO:0030686">
    <property type="term" value="C:90S preribosome"/>
    <property type="evidence" value="ECO:0007669"/>
    <property type="project" value="TreeGrafter"/>
</dbReference>
<dbReference type="InterPro" id="IPR037393">
    <property type="entry name" value="Bud22/SRFB1"/>
</dbReference>
<keyword evidence="1" id="KW-0175">Coiled coil</keyword>
<evidence type="ECO:0000256" key="2">
    <source>
        <dbReference type="SAM" id="MobiDB-lite"/>
    </source>
</evidence>
<name>A0A8H5MCT4_9AGAR</name>
<dbReference type="GO" id="GO:0005634">
    <property type="term" value="C:nucleus"/>
    <property type="evidence" value="ECO:0007669"/>
    <property type="project" value="TreeGrafter"/>
</dbReference>
<feature type="compositionally biased region" description="Basic residues" evidence="2">
    <location>
        <begin position="287"/>
        <end position="297"/>
    </location>
</feature>
<dbReference type="Pfam" id="PF09073">
    <property type="entry name" value="BUD22"/>
    <property type="match status" value="1"/>
</dbReference>
<comment type="caution">
    <text evidence="4">The sequence shown here is derived from an EMBL/GenBank/DDBJ whole genome shotgun (WGS) entry which is preliminary data.</text>
</comment>
<evidence type="ECO:0000313" key="4">
    <source>
        <dbReference type="EMBL" id="KAF5389169.1"/>
    </source>
</evidence>
<evidence type="ECO:0000313" key="5">
    <source>
        <dbReference type="Proteomes" id="UP000518752"/>
    </source>
</evidence>